<dbReference type="EMBL" id="PFFQ01000006">
    <property type="protein sequence ID" value="PIW19058.1"/>
    <property type="molecule type" value="Genomic_DNA"/>
</dbReference>
<dbReference type="PANTHER" id="PTHR43245:SF13">
    <property type="entry name" value="UDP-D-APIOSE_UDP-D-XYLOSE SYNTHASE 2"/>
    <property type="match status" value="1"/>
</dbReference>
<reference evidence="2 3" key="1">
    <citation type="submission" date="2017-09" db="EMBL/GenBank/DDBJ databases">
        <title>Depth-based differentiation of microbial function through sediment-hosted aquifers and enrichment of novel symbionts in the deep terrestrial subsurface.</title>
        <authorList>
            <person name="Probst A.J."/>
            <person name="Ladd B."/>
            <person name="Jarett J.K."/>
            <person name="Geller-Mcgrath D.E."/>
            <person name="Sieber C.M."/>
            <person name="Emerson J.B."/>
            <person name="Anantharaman K."/>
            <person name="Thomas B.C."/>
            <person name="Malmstrom R."/>
            <person name="Stieglmeier M."/>
            <person name="Klingl A."/>
            <person name="Woyke T."/>
            <person name="Ryan C.M."/>
            <person name="Banfield J.F."/>
        </authorList>
    </citation>
    <scope>NUCLEOTIDE SEQUENCE [LARGE SCALE GENOMIC DNA]</scope>
    <source>
        <strain evidence="2">CG17_big_fil_post_rev_8_21_14_2_50_48_46</strain>
    </source>
</reference>
<dbReference type="AlphaFoldDB" id="A0A2M7GA88"/>
<dbReference type="Proteomes" id="UP000231019">
    <property type="component" value="Unassembled WGS sequence"/>
</dbReference>
<evidence type="ECO:0000313" key="2">
    <source>
        <dbReference type="EMBL" id="PIW19058.1"/>
    </source>
</evidence>
<dbReference type="Pfam" id="PF01370">
    <property type="entry name" value="Epimerase"/>
    <property type="match status" value="1"/>
</dbReference>
<gene>
    <name evidence="2" type="ORF">COW36_02805</name>
</gene>
<feature type="domain" description="NAD-dependent epimerase/dehydratase" evidence="1">
    <location>
        <begin position="3"/>
        <end position="237"/>
    </location>
</feature>
<accession>A0A2M7GA88</accession>
<evidence type="ECO:0000259" key="1">
    <source>
        <dbReference type="Pfam" id="PF01370"/>
    </source>
</evidence>
<dbReference type="InterPro" id="IPR001509">
    <property type="entry name" value="Epimerase_deHydtase"/>
</dbReference>
<comment type="caution">
    <text evidence="2">The sequence shown here is derived from an EMBL/GenBank/DDBJ whole genome shotgun (WGS) entry which is preliminary data.</text>
</comment>
<dbReference type="InterPro" id="IPR050177">
    <property type="entry name" value="Lipid_A_modif_metabolic_enz"/>
</dbReference>
<organism evidence="2 3">
    <name type="scientific">bacterium (Candidatus Blackallbacteria) CG17_big_fil_post_rev_8_21_14_2_50_48_46</name>
    <dbReference type="NCBI Taxonomy" id="2014261"/>
    <lineage>
        <taxon>Bacteria</taxon>
        <taxon>Candidatus Blackallbacteria</taxon>
    </lineage>
</organism>
<dbReference type="PANTHER" id="PTHR43245">
    <property type="entry name" value="BIFUNCTIONAL POLYMYXIN RESISTANCE PROTEIN ARNA"/>
    <property type="match status" value="1"/>
</dbReference>
<dbReference type="SUPFAM" id="SSF51735">
    <property type="entry name" value="NAD(P)-binding Rossmann-fold domains"/>
    <property type="match status" value="1"/>
</dbReference>
<dbReference type="Gene3D" id="3.40.50.720">
    <property type="entry name" value="NAD(P)-binding Rossmann-like Domain"/>
    <property type="match status" value="1"/>
</dbReference>
<sequence>MKVIVTGGCGFIGSHLTDAWIAQGAEVLVIDNLSTGLRQNLNPQAQLLEKSLQDLSLEDLPQLQGARYIFHLGALASIVPSIKDPLDYFDSNVSGTVRLLELARRIDGLEKFVYAASGSCYGIPETYPTLEDAPIKPEYPYAFTKWQGEELVKHWGLVYNLPWLSLRLTNVFGPRSRTDTGYGAVFGVFLAQIANQQPLTIVGDGQQSRDFTYVSDVVQAFQLAAQSEVLAEIINIGSGNHYSINYLAELLKPVGTVHVPKRPGEPDITFVEIAKAQKLLGYHPQYSFEAGVQTMLNQIDFWREAPVWKPDSIQEATQDWFKYLSK</sequence>
<name>A0A2M7GA88_9BACT</name>
<proteinExistence type="predicted"/>
<dbReference type="InterPro" id="IPR036291">
    <property type="entry name" value="NAD(P)-bd_dom_sf"/>
</dbReference>
<protein>
    <submittedName>
        <fullName evidence="2">NAD-dependent dehydratase</fullName>
    </submittedName>
</protein>
<evidence type="ECO:0000313" key="3">
    <source>
        <dbReference type="Proteomes" id="UP000231019"/>
    </source>
</evidence>